<gene>
    <name evidence="2" type="ORF">ACFO9E_13385</name>
</gene>
<dbReference type="EMBL" id="JBHSFE010000011">
    <property type="protein sequence ID" value="MFC4608803.1"/>
    <property type="molecule type" value="Genomic_DNA"/>
</dbReference>
<proteinExistence type="predicted"/>
<evidence type="ECO:0000313" key="3">
    <source>
        <dbReference type="Proteomes" id="UP001595993"/>
    </source>
</evidence>
<protein>
    <submittedName>
        <fullName evidence="2">Uncharacterized protein</fullName>
    </submittedName>
</protein>
<dbReference type="RefSeq" id="WP_381194807.1">
    <property type="nucleotide sequence ID" value="NZ_JBHSFE010000011.1"/>
</dbReference>
<dbReference type="Proteomes" id="UP001595993">
    <property type="component" value="Unassembled WGS sequence"/>
</dbReference>
<evidence type="ECO:0000313" key="2">
    <source>
        <dbReference type="EMBL" id="MFC4608803.1"/>
    </source>
</evidence>
<evidence type="ECO:0000256" key="1">
    <source>
        <dbReference type="SAM" id="MobiDB-lite"/>
    </source>
</evidence>
<keyword evidence="3" id="KW-1185">Reference proteome</keyword>
<feature type="region of interest" description="Disordered" evidence="1">
    <location>
        <begin position="35"/>
        <end position="99"/>
    </location>
</feature>
<name>A0ABV9G5I7_9ACTN</name>
<comment type="caution">
    <text evidence="2">The sequence shown here is derived from an EMBL/GenBank/DDBJ whole genome shotgun (WGS) entry which is preliminary data.</text>
</comment>
<accession>A0ABV9G5I7</accession>
<sequence>MTAVRLRVHYIGRGVRGTPGQVVELEDAAARRLIAAGRATRAGQDPTPTPEPTEPDSAVTSTKPRRRRGKASNEDVFLNPDAGPQVLDPSNGRTSIPPD</sequence>
<organism evidence="2 3">
    <name type="scientific">Streptomyces maoxianensis</name>
    <dbReference type="NCBI Taxonomy" id="1459942"/>
    <lineage>
        <taxon>Bacteria</taxon>
        <taxon>Bacillati</taxon>
        <taxon>Actinomycetota</taxon>
        <taxon>Actinomycetes</taxon>
        <taxon>Kitasatosporales</taxon>
        <taxon>Streptomycetaceae</taxon>
        <taxon>Streptomyces</taxon>
    </lineage>
</organism>
<reference evidence="3" key="1">
    <citation type="journal article" date="2019" name="Int. J. Syst. Evol. Microbiol.">
        <title>The Global Catalogue of Microorganisms (GCM) 10K type strain sequencing project: providing services to taxonomists for standard genome sequencing and annotation.</title>
        <authorList>
            <consortium name="The Broad Institute Genomics Platform"/>
            <consortium name="The Broad Institute Genome Sequencing Center for Infectious Disease"/>
            <person name="Wu L."/>
            <person name="Ma J."/>
        </authorList>
    </citation>
    <scope>NUCLEOTIDE SEQUENCE [LARGE SCALE GENOMIC DNA]</scope>
    <source>
        <strain evidence="3">CGMCC 4.7139</strain>
    </source>
</reference>